<dbReference type="PANTHER" id="PTHR11945">
    <property type="entry name" value="MADS BOX PROTEIN"/>
    <property type="match status" value="1"/>
</dbReference>
<dbReference type="PROSITE" id="PS50066">
    <property type="entry name" value="MADS_BOX_2"/>
    <property type="match status" value="1"/>
</dbReference>
<evidence type="ECO:0000256" key="3">
    <source>
        <dbReference type="ARBA" id="ARBA00023125"/>
    </source>
</evidence>
<evidence type="ECO:0000313" key="8">
    <source>
        <dbReference type="EMBL" id="KAK4718003.1"/>
    </source>
</evidence>
<keyword evidence="3" id="KW-0238">DNA-binding</keyword>
<dbReference type="AlphaFoldDB" id="A0AAV9KYH9"/>
<dbReference type="Pfam" id="PF00319">
    <property type="entry name" value="SRF-TF"/>
    <property type="match status" value="1"/>
</dbReference>
<evidence type="ECO:0000256" key="5">
    <source>
        <dbReference type="ARBA" id="ARBA00023242"/>
    </source>
</evidence>
<evidence type="ECO:0000256" key="4">
    <source>
        <dbReference type="ARBA" id="ARBA00023163"/>
    </source>
</evidence>
<feature type="region of interest" description="Disordered" evidence="6">
    <location>
        <begin position="95"/>
        <end position="118"/>
    </location>
</feature>
<dbReference type="InterPro" id="IPR036879">
    <property type="entry name" value="TF_MADSbox_sf"/>
</dbReference>
<dbReference type="GO" id="GO:0005634">
    <property type="term" value="C:nucleus"/>
    <property type="evidence" value="ECO:0007669"/>
    <property type="project" value="UniProtKB-SubCell"/>
</dbReference>
<keyword evidence="9" id="KW-1185">Reference proteome</keyword>
<dbReference type="CDD" id="cd00120">
    <property type="entry name" value="MADS"/>
    <property type="match status" value="1"/>
</dbReference>
<keyword evidence="2" id="KW-0805">Transcription regulation</keyword>
<sequence length="198" mass="22496">MTRKKVIFYFIENETDRKVSYNKRHEGLLKKVQELNTLCDIEMALIIYSPYITNEMHEVLNGKTISIDMNPYYLNDLSYVIKNLQLVHEAMKKNVGDKGSTSNVPQSTPSKTMTSMMPSPIIDSPFTPMKPQMDPSAEIPSIGASIQMSNYQNYSIGIPQSPSLIELLNWNDDDVVTWLDDLSLNNINDQDSNPTNNI</sequence>
<name>A0AAV9KYH9_9SOLN</name>
<dbReference type="InterPro" id="IPR002100">
    <property type="entry name" value="TF_MADSbox"/>
</dbReference>
<dbReference type="GO" id="GO:0046983">
    <property type="term" value="F:protein dimerization activity"/>
    <property type="evidence" value="ECO:0007669"/>
    <property type="project" value="InterPro"/>
</dbReference>
<keyword evidence="4" id="KW-0804">Transcription</keyword>
<evidence type="ECO:0000259" key="7">
    <source>
        <dbReference type="PROSITE" id="PS50066"/>
    </source>
</evidence>
<feature type="compositionally biased region" description="Polar residues" evidence="6">
    <location>
        <begin position="99"/>
        <end position="117"/>
    </location>
</feature>
<evidence type="ECO:0000256" key="2">
    <source>
        <dbReference type="ARBA" id="ARBA00023015"/>
    </source>
</evidence>
<dbReference type="EMBL" id="JAWPEI010000008">
    <property type="protein sequence ID" value="KAK4718003.1"/>
    <property type="molecule type" value="Genomic_DNA"/>
</dbReference>
<dbReference type="PANTHER" id="PTHR11945:SF676">
    <property type="entry name" value="MADS-BOX DOMAIN-CONTAINING PROTEIN"/>
    <property type="match status" value="1"/>
</dbReference>
<reference evidence="8 9" key="1">
    <citation type="submission" date="2023-10" db="EMBL/GenBank/DDBJ databases">
        <title>Genome-Wide Identification Analysis in wild type Solanum Pinnatisectum Reveals Some Genes Defensing Phytophthora Infestans.</title>
        <authorList>
            <person name="Sun C."/>
        </authorList>
    </citation>
    <scope>NUCLEOTIDE SEQUENCE [LARGE SCALE GENOMIC DNA]</scope>
    <source>
        <strain evidence="8">LQN</strain>
        <tissue evidence="8">Leaf</tissue>
    </source>
</reference>
<comment type="subcellular location">
    <subcellularLocation>
        <location evidence="1">Nucleus</location>
    </subcellularLocation>
</comment>
<comment type="caution">
    <text evidence="8">The sequence shown here is derived from an EMBL/GenBank/DDBJ whole genome shotgun (WGS) entry which is preliminary data.</text>
</comment>
<proteinExistence type="predicted"/>
<evidence type="ECO:0000313" key="9">
    <source>
        <dbReference type="Proteomes" id="UP001311915"/>
    </source>
</evidence>
<dbReference type="SUPFAM" id="SSF55455">
    <property type="entry name" value="SRF-like"/>
    <property type="match status" value="1"/>
</dbReference>
<evidence type="ECO:0000256" key="6">
    <source>
        <dbReference type="SAM" id="MobiDB-lite"/>
    </source>
</evidence>
<dbReference type="GO" id="GO:0000981">
    <property type="term" value="F:DNA-binding transcription factor activity, RNA polymerase II-specific"/>
    <property type="evidence" value="ECO:0007669"/>
    <property type="project" value="TreeGrafter"/>
</dbReference>
<gene>
    <name evidence="8" type="ORF">R3W88_016341</name>
</gene>
<keyword evidence="5" id="KW-0539">Nucleus</keyword>
<dbReference type="SMART" id="SM00432">
    <property type="entry name" value="MADS"/>
    <property type="match status" value="1"/>
</dbReference>
<feature type="domain" description="MADS-box" evidence="7">
    <location>
        <begin position="1"/>
        <end position="49"/>
    </location>
</feature>
<dbReference type="Gene3D" id="3.40.1810.10">
    <property type="entry name" value="Transcription factor, MADS-box"/>
    <property type="match status" value="1"/>
</dbReference>
<accession>A0AAV9KYH9</accession>
<dbReference type="PRINTS" id="PR00404">
    <property type="entry name" value="MADSDOMAIN"/>
</dbReference>
<evidence type="ECO:0000256" key="1">
    <source>
        <dbReference type="ARBA" id="ARBA00004123"/>
    </source>
</evidence>
<dbReference type="Proteomes" id="UP001311915">
    <property type="component" value="Unassembled WGS sequence"/>
</dbReference>
<organism evidence="8 9">
    <name type="scientific">Solanum pinnatisectum</name>
    <name type="common">tansyleaf nightshade</name>
    <dbReference type="NCBI Taxonomy" id="50273"/>
    <lineage>
        <taxon>Eukaryota</taxon>
        <taxon>Viridiplantae</taxon>
        <taxon>Streptophyta</taxon>
        <taxon>Embryophyta</taxon>
        <taxon>Tracheophyta</taxon>
        <taxon>Spermatophyta</taxon>
        <taxon>Magnoliopsida</taxon>
        <taxon>eudicotyledons</taxon>
        <taxon>Gunneridae</taxon>
        <taxon>Pentapetalae</taxon>
        <taxon>asterids</taxon>
        <taxon>lamiids</taxon>
        <taxon>Solanales</taxon>
        <taxon>Solanaceae</taxon>
        <taxon>Solanoideae</taxon>
        <taxon>Solaneae</taxon>
        <taxon>Solanum</taxon>
    </lineage>
</organism>
<dbReference type="GO" id="GO:0000978">
    <property type="term" value="F:RNA polymerase II cis-regulatory region sequence-specific DNA binding"/>
    <property type="evidence" value="ECO:0007669"/>
    <property type="project" value="TreeGrafter"/>
</dbReference>
<protein>
    <recommendedName>
        <fullName evidence="7">MADS-box domain-containing protein</fullName>
    </recommendedName>
</protein>